<feature type="region of interest" description="Disordered" evidence="1">
    <location>
        <begin position="120"/>
        <end position="185"/>
    </location>
</feature>
<evidence type="ECO:0000256" key="1">
    <source>
        <dbReference type="SAM" id="MobiDB-lite"/>
    </source>
</evidence>
<protein>
    <recommendedName>
        <fullName evidence="4">HNH nuclease domain-containing protein</fullName>
    </recommendedName>
</protein>
<evidence type="ECO:0000313" key="3">
    <source>
        <dbReference type="Proteomes" id="UP000030104"/>
    </source>
</evidence>
<gene>
    <name evidence="2" type="ORF">PITC_069570</name>
</gene>
<accession>A0A0A2LCG9</accession>
<proteinExistence type="predicted"/>
<dbReference type="Proteomes" id="UP000030104">
    <property type="component" value="Unassembled WGS sequence"/>
</dbReference>
<feature type="compositionally biased region" description="Acidic residues" evidence="1">
    <location>
        <begin position="124"/>
        <end position="138"/>
    </location>
</feature>
<organism evidence="2 3">
    <name type="scientific">Penicillium italicum</name>
    <name type="common">Blue mold</name>
    <dbReference type="NCBI Taxonomy" id="40296"/>
    <lineage>
        <taxon>Eukaryota</taxon>
        <taxon>Fungi</taxon>
        <taxon>Dikarya</taxon>
        <taxon>Ascomycota</taxon>
        <taxon>Pezizomycotina</taxon>
        <taxon>Eurotiomycetes</taxon>
        <taxon>Eurotiomycetidae</taxon>
        <taxon>Eurotiales</taxon>
        <taxon>Aspergillaceae</taxon>
        <taxon>Penicillium</taxon>
    </lineage>
</organism>
<evidence type="ECO:0008006" key="4">
    <source>
        <dbReference type="Google" id="ProtNLM"/>
    </source>
</evidence>
<dbReference type="PhylomeDB" id="A0A0A2LCG9"/>
<dbReference type="EMBL" id="JQGA01000645">
    <property type="protein sequence ID" value="KGO74300.1"/>
    <property type="molecule type" value="Genomic_DNA"/>
</dbReference>
<dbReference type="AlphaFoldDB" id="A0A0A2LCG9"/>
<dbReference type="OMA" id="RENTPPF"/>
<evidence type="ECO:0000313" key="2">
    <source>
        <dbReference type="EMBL" id="KGO74300.1"/>
    </source>
</evidence>
<sequence>MQAHEYWDRANFALRPVRINEAKTEMHIAFHWLPFVKDGPLPISVKRTESIPTEEHIFDHPYYRPVMNPGTNNILFHTQTLKPILSGYVFKITTDDPKDQQLPSVELLQLKWNLSRIAAMQGGGEDEDSSDEDEDSGDKDDRDYVSVPVGPRTPSRGRGISRENTPPFRSPNQSISPWKLQDLAR</sequence>
<dbReference type="HOGENOM" id="CLU_1461791_0_0_1"/>
<comment type="caution">
    <text evidence="2">The sequence shown here is derived from an EMBL/GenBank/DDBJ whole genome shotgun (WGS) entry which is preliminary data.</text>
</comment>
<dbReference type="OrthoDB" id="4364879at2759"/>
<name>A0A0A2LCG9_PENIT</name>
<keyword evidence="3" id="KW-1185">Reference proteome</keyword>
<reference evidence="2 3" key="1">
    <citation type="journal article" date="2015" name="Mol. Plant Microbe Interact.">
        <title>Genome, transcriptome, and functional analyses of Penicillium expansum provide new insights into secondary metabolism and pathogenicity.</title>
        <authorList>
            <person name="Ballester A.R."/>
            <person name="Marcet-Houben M."/>
            <person name="Levin E."/>
            <person name="Sela N."/>
            <person name="Selma-Lazaro C."/>
            <person name="Carmona L."/>
            <person name="Wisniewski M."/>
            <person name="Droby S."/>
            <person name="Gonzalez-Candelas L."/>
            <person name="Gabaldon T."/>
        </authorList>
    </citation>
    <scope>NUCLEOTIDE SEQUENCE [LARGE SCALE GENOMIC DNA]</scope>
    <source>
        <strain evidence="2 3">PHI-1</strain>
    </source>
</reference>